<feature type="compositionally biased region" description="Polar residues" evidence="2">
    <location>
        <begin position="426"/>
        <end position="449"/>
    </location>
</feature>
<evidence type="ECO:0000313" key="3">
    <source>
        <dbReference type="EMBL" id="EKM76059.1"/>
    </source>
</evidence>
<keyword evidence="1" id="KW-0175">Coiled coil</keyword>
<evidence type="ECO:0000313" key="4">
    <source>
        <dbReference type="Proteomes" id="UP000008493"/>
    </source>
</evidence>
<organism evidence="3 4">
    <name type="scientific">Agaricus bisporus var. burnettii (strain JB137-S8 / ATCC MYA-4627 / FGSC 10392)</name>
    <name type="common">White button mushroom</name>
    <dbReference type="NCBI Taxonomy" id="597362"/>
    <lineage>
        <taxon>Eukaryota</taxon>
        <taxon>Fungi</taxon>
        <taxon>Dikarya</taxon>
        <taxon>Basidiomycota</taxon>
        <taxon>Agaricomycotina</taxon>
        <taxon>Agaricomycetes</taxon>
        <taxon>Agaricomycetidae</taxon>
        <taxon>Agaricales</taxon>
        <taxon>Agaricineae</taxon>
        <taxon>Agaricaceae</taxon>
        <taxon>Agaricus</taxon>
    </lineage>
</organism>
<dbReference type="OrthoDB" id="2162994at2759"/>
<feature type="coiled-coil region" evidence="1">
    <location>
        <begin position="73"/>
        <end position="100"/>
    </location>
</feature>
<dbReference type="AlphaFoldDB" id="K5VNM0"/>
<evidence type="ECO:0000256" key="1">
    <source>
        <dbReference type="SAM" id="Coils"/>
    </source>
</evidence>
<proteinExistence type="predicted"/>
<feature type="compositionally biased region" description="Pro residues" evidence="2">
    <location>
        <begin position="155"/>
        <end position="165"/>
    </location>
</feature>
<sequence length="572" mass="62625">MENPEDAEYSHTQLATLLADSYKDIDTLRRELVLVRKRADKAERMLLNFQTIQQSAADVTASSGPSPDVARMLMELEDRASRAERARDEAEARRRAVHDNWLALERYLSSVDVRTHDARSHFGRMLSGDSSPLSLPAPSPYAPPVVSPLTHAFPSLPPHPNPNPGRRPRTPSMDASFQQPPHKRSRGETDRRYPDPAYHPPSYDEYRLRREPRMIHPGGPRSRSRSSEKSISSVDEMLLQATAGESNGTNGTVNRRGVHQANAYPAVARSHPDSPPYSANRPRVDHSGSLPPGGPSQPYFFTPVVTGAPTKKPKYNAGVTPASSIETPPVQAPPVAAFPPTNAEGQRICRQCGLPGRYKDGKCVEKWGPGPMGPGTVCDRCRKKMKRVERRGTLEQQQLNANALGRGGSHVVVQDRMLQRTDTLVSHTQGNNGSQMSFRTVISNPSGSKSGRAMSPPPAIASLREEEDNAGRTSRSSSRNGRPTTTTTTTTTTRPPLPVKERTPGGETDADAEAEVDADAEGEGDHEEYEIDDDDEPRAKGRVTADEELLEAVDAAEEAHSTGSQRRYLDDD</sequence>
<feature type="region of interest" description="Disordered" evidence="2">
    <location>
        <begin position="266"/>
        <end position="298"/>
    </location>
</feature>
<dbReference type="HOGENOM" id="CLU_037243_0_0_1"/>
<reference evidence="4" key="1">
    <citation type="journal article" date="2012" name="Proc. Natl. Acad. Sci. U.S.A.">
        <title>Genome sequence of the button mushroom Agaricus bisporus reveals mechanisms governing adaptation to a humic-rich ecological niche.</title>
        <authorList>
            <person name="Morin E."/>
            <person name="Kohler A."/>
            <person name="Baker A.R."/>
            <person name="Foulongne-Oriol M."/>
            <person name="Lombard V."/>
            <person name="Nagy L.G."/>
            <person name="Ohm R.A."/>
            <person name="Patyshakuliyeva A."/>
            <person name="Brun A."/>
            <person name="Aerts A.L."/>
            <person name="Bailey A.M."/>
            <person name="Billette C."/>
            <person name="Coutinho P.M."/>
            <person name="Deakin G."/>
            <person name="Doddapaneni H."/>
            <person name="Floudas D."/>
            <person name="Grimwood J."/>
            <person name="Hilden K."/>
            <person name="Kuees U."/>
            <person name="LaButti K.M."/>
            <person name="Lapidus A."/>
            <person name="Lindquist E.A."/>
            <person name="Lucas S.M."/>
            <person name="Murat C."/>
            <person name="Riley R.W."/>
            <person name="Salamov A.A."/>
            <person name="Schmutz J."/>
            <person name="Subramanian V."/>
            <person name="Woesten H.A.B."/>
            <person name="Xu J."/>
            <person name="Eastwood D.C."/>
            <person name="Foster G.D."/>
            <person name="Sonnenberg A.S."/>
            <person name="Cullen D."/>
            <person name="de Vries R.P."/>
            <person name="Lundell T."/>
            <person name="Hibbett D.S."/>
            <person name="Henrissat B."/>
            <person name="Burton K.S."/>
            <person name="Kerrigan R.W."/>
            <person name="Challen M.P."/>
            <person name="Grigoriev I.V."/>
            <person name="Martin F."/>
        </authorList>
    </citation>
    <scope>NUCLEOTIDE SEQUENCE [LARGE SCALE GENOMIC DNA]</scope>
    <source>
        <strain evidence="4">JB137-S8 / ATCC MYA-4627 / FGSC 10392</strain>
    </source>
</reference>
<feature type="compositionally biased region" description="Basic and acidic residues" evidence="2">
    <location>
        <begin position="202"/>
        <end position="214"/>
    </location>
</feature>
<feature type="region of interest" description="Disordered" evidence="2">
    <location>
        <begin position="150"/>
        <end position="232"/>
    </location>
</feature>
<evidence type="ECO:0000256" key="2">
    <source>
        <dbReference type="SAM" id="MobiDB-lite"/>
    </source>
</evidence>
<dbReference type="InParanoid" id="K5VNM0"/>
<feature type="compositionally biased region" description="Low complexity" evidence="2">
    <location>
        <begin position="472"/>
        <end position="494"/>
    </location>
</feature>
<accession>K5VNM0</accession>
<dbReference type="GeneID" id="18824937"/>
<gene>
    <name evidence="3" type="ORF">AGABI1DRAFT_115996</name>
</gene>
<dbReference type="Proteomes" id="UP000008493">
    <property type="component" value="Unassembled WGS sequence"/>
</dbReference>
<dbReference type="OMA" id="DHEEYEI"/>
<keyword evidence="4" id="KW-1185">Reference proteome</keyword>
<feature type="compositionally biased region" description="Acidic residues" evidence="2">
    <location>
        <begin position="546"/>
        <end position="556"/>
    </location>
</feature>
<feature type="compositionally biased region" description="Acidic residues" evidence="2">
    <location>
        <begin position="508"/>
        <end position="536"/>
    </location>
</feature>
<dbReference type="EMBL" id="JH971405">
    <property type="protein sequence ID" value="EKM76059.1"/>
    <property type="molecule type" value="Genomic_DNA"/>
</dbReference>
<feature type="region of interest" description="Disordered" evidence="2">
    <location>
        <begin position="426"/>
        <end position="572"/>
    </location>
</feature>
<protein>
    <submittedName>
        <fullName evidence="3">Uncharacterized protein</fullName>
    </submittedName>
</protein>
<dbReference type="RefSeq" id="XP_007333232.1">
    <property type="nucleotide sequence ID" value="XM_007333170.1"/>
</dbReference>
<dbReference type="KEGG" id="abp:AGABI1DRAFT115996"/>
<dbReference type="eggNOG" id="ENOG502SPWT">
    <property type="taxonomic scope" value="Eukaryota"/>
</dbReference>
<name>K5VNM0_AGABU</name>